<feature type="domain" description="Bacterial bifunctional deaminase-reductase C-terminal" evidence="4">
    <location>
        <begin position="33"/>
        <end position="223"/>
    </location>
</feature>
<name>A0A8J3GNR2_9MICO</name>
<comment type="caution">
    <text evidence="5">The sequence shown here is derived from an EMBL/GenBank/DDBJ whole genome shotgun (WGS) entry which is preliminary data.</text>
</comment>
<organism evidence="5 6">
    <name type="scientific">Pseudolysinimonas yzui</name>
    <dbReference type="NCBI Taxonomy" id="2708254"/>
    <lineage>
        <taxon>Bacteria</taxon>
        <taxon>Bacillati</taxon>
        <taxon>Actinomycetota</taxon>
        <taxon>Actinomycetes</taxon>
        <taxon>Micrococcales</taxon>
        <taxon>Microbacteriaceae</taxon>
        <taxon>Pseudolysinimonas</taxon>
    </lineage>
</organism>
<dbReference type="InterPro" id="IPR050765">
    <property type="entry name" value="Riboflavin_Biosynth_HTPR"/>
</dbReference>
<gene>
    <name evidence="5" type="ORF">GCM10011600_06660</name>
</gene>
<dbReference type="Gene3D" id="3.40.430.10">
    <property type="entry name" value="Dihydrofolate Reductase, subunit A"/>
    <property type="match status" value="1"/>
</dbReference>
<dbReference type="Proteomes" id="UP000617531">
    <property type="component" value="Unassembled WGS sequence"/>
</dbReference>
<evidence type="ECO:0000256" key="2">
    <source>
        <dbReference type="ARBA" id="ARBA00022857"/>
    </source>
</evidence>
<dbReference type="EMBL" id="BNAI01000001">
    <property type="protein sequence ID" value="GHF08475.1"/>
    <property type="molecule type" value="Genomic_DNA"/>
</dbReference>
<evidence type="ECO:0000256" key="1">
    <source>
        <dbReference type="ARBA" id="ARBA00005104"/>
    </source>
</evidence>
<evidence type="ECO:0000313" key="6">
    <source>
        <dbReference type="Proteomes" id="UP000617531"/>
    </source>
</evidence>
<dbReference type="AlphaFoldDB" id="A0A8J3GNR2"/>
<evidence type="ECO:0000313" key="5">
    <source>
        <dbReference type="EMBL" id="GHF08475.1"/>
    </source>
</evidence>
<evidence type="ECO:0000256" key="3">
    <source>
        <dbReference type="ARBA" id="ARBA00023002"/>
    </source>
</evidence>
<keyword evidence="3" id="KW-0560">Oxidoreductase</keyword>
<evidence type="ECO:0000259" key="4">
    <source>
        <dbReference type="Pfam" id="PF01872"/>
    </source>
</evidence>
<sequence>MILTALSPSGDVIDTTAPDARARIAALYPPPGLRVNLVATLDGGTMDAGGTSAGITSGADRAVLGAIRSVSDTVLVGAATLRAEGELVPRSTHLTVLTTTGDFTGAAVRDDIEPGRILVVGPSGAEEQARRTFTAPFEYFAVDGDRAVPLHVMLDALRDRGLAHIVCEGGPRLVGQLLAADLVDEICLTTVPRILGRPQLLFGGASPGPRDLELVQLLADETGALYARWRPTR</sequence>
<keyword evidence="6" id="KW-1185">Reference proteome</keyword>
<dbReference type="InterPro" id="IPR002734">
    <property type="entry name" value="RibDG_C"/>
</dbReference>
<keyword evidence="2" id="KW-0521">NADP</keyword>
<dbReference type="GO" id="GO:0009231">
    <property type="term" value="P:riboflavin biosynthetic process"/>
    <property type="evidence" value="ECO:0007669"/>
    <property type="project" value="InterPro"/>
</dbReference>
<protein>
    <recommendedName>
        <fullName evidence="4">Bacterial bifunctional deaminase-reductase C-terminal domain-containing protein</fullName>
    </recommendedName>
</protein>
<proteinExistence type="predicted"/>
<dbReference type="PANTHER" id="PTHR38011:SF7">
    <property type="entry name" value="2,5-DIAMINO-6-RIBOSYLAMINO-4(3H)-PYRIMIDINONE 5'-PHOSPHATE REDUCTASE"/>
    <property type="match status" value="1"/>
</dbReference>
<reference evidence="5" key="2">
    <citation type="submission" date="2020-09" db="EMBL/GenBank/DDBJ databases">
        <authorList>
            <person name="Sun Q."/>
            <person name="Zhou Y."/>
        </authorList>
    </citation>
    <scope>NUCLEOTIDE SEQUENCE</scope>
    <source>
        <strain evidence="5">CGMCC 1.16548</strain>
    </source>
</reference>
<dbReference type="SUPFAM" id="SSF53597">
    <property type="entry name" value="Dihydrofolate reductase-like"/>
    <property type="match status" value="1"/>
</dbReference>
<reference evidence="5" key="1">
    <citation type="journal article" date="2014" name="Int. J. Syst. Evol. Microbiol.">
        <title>Complete genome sequence of Corynebacterium casei LMG S-19264T (=DSM 44701T), isolated from a smear-ripened cheese.</title>
        <authorList>
            <consortium name="US DOE Joint Genome Institute (JGI-PGF)"/>
            <person name="Walter F."/>
            <person name="Albersmeier A."/>
            <person name="Kalinowski J."/>
            <person name="Ruckert C."/>
        </authorList>
    </citation>
    <scope>NUCLEOTIDE SEQUENCE</scope>
    <source>
        <strain evidence="5">CGMCC 1.16548</strain>
    </source>
</reference>
<dbReference type="InterPro" id="IPR024072">
    <property type="entry name" value="DHFR-like_dom_sf"/>
</dbReference>
<dbReference type="Pfam" id="PF01872">
    <property type="entry name" value="RibD_C"/>
    <property type="match status" value="1"/>
</dbReference>
<dbReference type="RefSeq" id="WP_191281928.1">
    <property type="nucleotide sequence ID" value="NZ_BNAI01000001.1"/>
</dbReference>
<dbReference type="PANTHER" id="PTHR38011">
    <property type="entry name" value="DIHYDROFOLATE REDUCTASE FAMILY PROTEIN (AFU_ORTHOLOGUE AFUA_8G06820)"/>
    <property type="match status" value="1"/>
</dbReference>
<dbReference type="GO" id="GO:0008703">
    <property type="term" value="F:5-amino-6-(5-phosphoribosylamino)uracil reductase activity"/>
    <property type="evidence" value="ECO:0007669"/>
    <property type="project" value="InterPro"/>
</dbReference>
<accession>A0A8J3GNR2</accession>
<comment type="pathway">
    <text evidence="1">Cofactor biosynthesis; riboflavin biosynthesis.</text>
</comment>